<dbReference type="STRING" id="37001.A0A1A9W5G6"/>
<keyword evidence="3" id="KW-1185">Reference proteome</keyword>
<dbReference type="VEuPathDB" id="VectorBase:GBRI007004"/>
<protein>
    <recommendedName>
        <fullName evidence="1">HTH OST-type domain-containing protein</fullName>
    </recommendedName>
</protein>
<dbReference type="Proteomes" id="UP000091820">
    <property type="component" value="Unassembled WGS sequence"/>
</dbReference>
<dbReference type="Gene3D" id="3.30.420.610">
    <property type="entry name" value="LOTUS domain-like"/>
    <property type="match status" value="2"/>
</dbReference>
<dbReference type="InterPro" id="IPR041966">
    <property type="entry name" value="LOTUS-like"/>
</dbReference>
<proteinExistence type="predicted"/>
<dbReference type="CDD" id="cd09972">
    <property type="entry name" value="LOTUS_TDRD_OSKAR"/>
    <property type="match status" value="2"/>
</dbReference>
<name>A0A1A9W5G6_9MUSC</name>
<evidence type="ECO:0000313" key="3">
    <source>
        <dbReference type="Proteomes" id="UP000091820"/>
    </source>
</evidence>
<accession>A0A1A9W5G6</accession>
<evidence type="ECO:0000259" key="1">
    <source>
        <dbReference type="PROSITE" id="PS51644"/>
    </source>
</evidence>
<sequence>MDGQMSELKHIASIVRALINSHKPPCFLHDILEDYPEVEGAPLPYHSLGYETPEDLLTKTGEFVLSRNNNGDTVITAKFNEKSAHIAALVKGQRTKKPSRIVARKTITDIHRCCDDRNSNNSHFVNQNNGLPKTLHRSSTCATRVSFPPTSNKKAGLQYIASIVRSLINSRKPPCFLQNILEDYPLVGENILPYRSMGYKTPQELLLATGEFIFTNNSNGDTIITAKYNNKSAHIVAFVKQQKRTKKSQGSGVGIRNIRSPDHTTSDIREMLRSKSYSRPMQCSKSIGVATCKITPVWNQSKDMRDNLNISGQTQICPLNPECVHRYVHESRVNAVKTIVSEIGRIQTNRTKKKSTLPIHENQSQVSERKLNPIYRYL</sequence>
<dbReference type="InterPro" id="IPR025605">
    <property type="entry name" value="OST-HTH/LOTUS_dom"/>
</dbReference>
<evidence type="ECO:0000313" key="2">
    <source>
        <dbReference type="EnsemblMetazoa" id="GBRI007004-PA"/>
    </source>
</evidence>
<reference evidence="3" key="1">
    <citation type="submission" date="2014-03" db="EMBL/GenBank/DDBJ databases">
        <authorList>
            <person name="Aksoy S."/>
            <person name="Warren W."/>
            <person name="Wilson R.K."/>
        </authorList>
    </citation>
    <scope>NUCLEOTIDE SEQUENCE [LARGE SCALE GENOMIC DNA]</scope>
    <source>
        <strain evidence="3">IAEA</strain>
    </source>
</reference>
<dbReference type="EnsemblMetazoa" id="GBRI007004-RA">
    <property type="protein sequence ID" value="GBRI007004-PA"/>
    <property type="gene ID" value="GBRI007004"/>
</dbReference>
<feature type="domain" description="HTH OST-type" evidence="1">
    <location>
        <begin position="7"/>
        <end position="79"/>
    </location>
</feature>
<dbReference type="AlphaFoldDB" id="A0A1A9W5G6"/>
<organism evidence="2 3">
    <name type="scientific">Glossina brevipalpis</name>
    <dbReference type="NCBI Taxonomy" id="37001"/>
    <lineage>
        <taxon>Eukaryota</taxon>
        <taxon>Metazoa</taxon>
        <taxon>Ecdysozoa</taxon>
        <taxon>Arthropoda</taxon>
        <taxon>Hexapoda</taxon>
        <taxon>Insecta</taxon>
        <taxon>Pterygota</taxon>
        <taxon>Neoptera</taxon>
        <taxon>Endopterygota</taxon>
        <taxon>Diptera</taxon>
        <taxon>Brachycera</taxon>
        <taxon>Muscomorpha</taxon>
        <taxon>Hippoboscoidea</taxon>
        <taxon>Glossinidae</taxon>
        <taxon>Glossina</taxon>
    </lineage>
</organism>
<reference evidence="2" key="2">
    <citation type="submission" date="2020-05" db="UniProtKB">
        <authorList>
            <consortium name="EnsemblMetazoa"/>
        </authorList>
    </citation>
    <scope>IDENTIFICATION</scope>
    <source>
        <strain evidence="2">IAEA</strain>
    </source>
</reference>
<dbReference type="PROSITE" id="PS51644">
    <property type="entry name" value="HTH_OST"/>
    <property type="match status" value="1"/>
</dbReference>
<dbReference type="Pfam" id="PF12872">
    <property type="entry name" value="OST-HTH"/>
    <property type="match status" value="1"/>
</dbReference>